<reference evidence="2" key="3">
    <citation type="journal article" date="2000" name="Genome Res.">
        <title>RIKEN integrated sequence analysis (RISA) system--384-format sequencing pipeline with 384 multicapillary sequencer.</title>
        <authorList>
            <person name="Shibata K."/>
            <person name="Itoh M."/>
            <person name="Aizawa K."/>
            <person name="Nagaoka S."/>
            <person name="Sasaki N."/>
            <person name="Carninci P."/>
            <person name="Konno H."/>
            <person name="Akiyama J."/>
            <person name="Nishi K."/>
            <person name="Kitsunai T."/>
            <person name="Tashiro H."/>
            <person name="Itoh M."/>
            <person name="Sumi N."/>
            <person name="Ishii Y."/>
            <person name="Nakamura S."/>
            <person name="Hazama M."/>
            <person name="Nishine T."/>
            <person name="Harada A."/>
            <person name="Yamamoto R."/>
            <person name="Matsumoto H."/>
            <person name="Sakaguchi S."/>
            <person name="Ikegami T."/>
            <person name="Kashiwagi K."/>
            <person name="Fujiwake S."/>
            <person name="Inoue K."/>
            <person name="Togawa Y."/>
            <person name="Izawa M."/>
            <person name="Ohara E."/>
            <person name="Watahiki M."/>
            <person name="Yoneda Y."/>
            <person name="Ishikawa T."/>
            <person name="Ozawa K."/>
            <person name="Tanaka T."/>
            <person name="Matsuura S."/>
            <person name="Kawai J."/>
            <person name="Okazaki Y."/>
            <person name="Muramatsu M."/>
            <person name="Inoue Y."/>
            <person name="Kira A."/>
            <person name="Hayashizaki Y."/>
        </authorList>
    </citation>
    <scope>NUCLEOTIDE SEQUENCE</scope>
    <source>
        <tissue evidence="2">Mammary gland</tissue>
    </source>
</reference>
<reference evidence="2" key="8">
    <citation type="journal article" date="2005" name="Science">
        <title>Antisense Transcription in the Mammalian Transcriptome.</title>
        <authorList>
            <consortium name="RIKEN Genome Exploration Research Group and Genome Science Group (Genome Network Project Core Group) and the FANTOM Consortium"/>
        </authorList>
    </citation>
    <scope>NUCLEOTIDE SEQUENCE</scope>
    <source>
        <tissue evidence="2">Mammary gland</tissue>
    </source>
</reference>
<reference evidence="2" key="2">
    <citation type="journal article" date="2000" name="Genome Res.">
        <title>Normalization and subtraction of cap-trapper-selected cDNAs to prepare full-length cDNA libraries for rapid discovery of new genes.</title>
        <authorList>
            <person name="Carninci P."/>
            <person name="Shibata Y."/>
            <person name="Hayatsu N."/>
            <person name="Sugahara Y."/>
            <person name="Shibata K."/>
            <person name="Itoh M."/>
            <person name="Konno H."/>
            <person name="Okazaki Y."/>
            <person name="Muramatsu M."/>
            <person name="Hayashizaki Y."/>
        </authorList>
    </citation>
    <scope>NUCLEOTIDE SEQUENCE</scope>
    <source>
        <tissue evidence="2">Mammary gland</tissue>
    </source>
</reference>
<evidence type="ECO:0000256" key="1">
    <source>
        <dbReference type="SAM" id="MobiDB-lite"/>
    </source>
</evidence>
<sequence length="59" mass="6976">MLIFLSICSIDKRHIFFRYFLFKIASADGEICIRTPTSSRQRSDNPLWDKKPAMRVNLK</sequence>
<reference evidence="2" key="7">
    <citation type="journal article" date="2005" name="Science">
        <title>The Transcriptional Landscape of the Mammalian Genome.</title>
        <authorList>
            <consortium name="The FANTOM Consortium"/>
            <consortium name="Riken Genome Exploration Research Group and Genome Science Group (Genome Network Project Core Group)"/>
        </authorList>
    </citation>
    <scope>NUCLEOTIDE SEQUENCE</scope>
    <source>
        <tissue evidence="2">Mammary gland</tissue>
    </source>
</reference>
<protein>
    <submittedName>
        <fullName evidence="2">Uncharacterized protein</fullName>
    </submittedName>
</protein>
<dbReference type="EMBL" id="AK145171">
    <property type="protein sequence ID" value="BAE26274.1"/>
    <property type="molecule type" value="mRNA"/>
</dbReference>
<gene>
    <name evidence="3" type="primary">Gm10558</name>
</gene>
<reference evidence="2" key="1">
    <citation type="journal article" date="1999" name="Methods Enzymol.">
        <title>High-efficiency full-length cDNA cloning.</title>
        <authorList>
            <person name="Carninci P."/>
            <person name="Hayashizaki Y."/>
        </authorList>
    </citation>
    <scope>NUCLEOTIDE SEQUENCE</scope>
    <source>
        <tissue evidence="2">Mammary gland</tissue>
    </source>
</reference>
<name>Q3UM24_MOUSE</name>
<dbReference type="MGI" id="MGI:3642906">
    <property type="gene designation" value="Gm10558"/>
</dbReference>
<evidence type="ECO:0000313" key="3">
    <source>
        <dbReference type="MGI" id="MGI:3642906"/>
    </source>
</evidence>
<feature type="compositionally biased region" description="Basic and acidic residues" evidence="1">
    <location>
        <begin position="41"/>
        <end position="52"/>
    </location>
</feature>
<accession>Q3UM24</accession>
<organism evidence="2">
    <name type="scientific">Mus musculus</name>
    <name type="common">Mouse</name>
    <dbReference type="NCBI Taxonomy" id="10090"/>
    <lineage>
        <taxon>Eukaryota</taxon>
        <taxon>Metazoa</taxon>
        <taxon>Chordata</taxon>
        <taxon>Craniata</taxon>
        <taxon>Vertebrata</taxon>
        <taxon>Euteleostomi</taxon>
        <taxon>Mammalia</taxon>
        <taxon>Eutheria</taxon>
        <taxon>Euarchontoglires</taxon>
        <taxon>Glires</taxon>
        <taxon>Rodentia</taxon>
        <taxon>Myomorpha</taxon>
        <taxon>Muroidea</taxon>
        <taxon>Muridae</taxon>
        <taxon>Murinae</taxon>
        <taxon>Mus</taxon>
        <taxon>Mus</taxon>
    </lineage>
</organism>
<reference evidence="2" key="5">
    <citation type="journal article" date="2002" name="Nature">
        <title>Analysis of the mouse transcriptome based on functional annotation of 60,770 full-length cDNAs.</title>
        <authorList>
            <consortium name="The FANTOM Consortium and the RIKEN Genome Exploration Research Group Phase I and II Team"/>
        </authorList>
    </citation>
    <scope>NUCLEOTIDE SEQUENCE</scope>
    <source>
        <tissue evidence="2">Mammary gland</tissue>
    </source>
</reference>
<feature type="region of interest" description="Disordered" evidence="1">
    <location>
        <begin position="37"/>
        <end position="59"/>
    </location>
</feature>
<dbReference type="AGR" id="MGI:3642906"/>
<reference evidence="2" key="6">
    <citation type="submission" date="2004-03" db="EMBL/GenBank/DDBJ databases">
        <authorList>
            <person name="Arakawa T."/>
            <person name="Carninci P."/>
            <person name="Fukuda S."/>
            <person name="Hashizume W."/>
            <person name="Hayashida K."/>
            <person name="Hori F."/>
            <person name="Iida J."/>
            <person name="Imamura K."/>
            <person name="Imotani K."/>
            <person name="Itoh M."/>
            <person name="Kanagawa S."/>
            <person name="Kawai J."/>
            <person name="Kojima M."/>
            <person name="Konno H."/>
            <person name="Murata M."/>
            <person name="Nakamura M."/>
            <person name="Ninomiya N."/>
            <person name="Nishiyori H."/>
            <person name="Nomura K."/>
            <person name="Ohno M."/>
            <person name="Sakazume N."/>
            <person name="Sano H."/>
            <person name="Sasaki D."/>
            <person name="Shibata K."/>
            <person name="Shiraki T."/>
            <person name="Tagami M."/>
            <person name="Tagami Y."/>
            <person name="Waki K."/>
            <person name="Watahiki A."/>
            <person name="Muramatsu M."/>
            <person name="Hayashizaki Y."/>
        </authorList>
    </citation>
    <scope>NUCLEOTIDE SEQUENCE</scope>
    <source>
        <tissue evidence="2">Mammary gland</tissue>
    </source>
</reference>
<evidence type="ECO:0000313" key="2">
    <source>
        <dbReference type="EMBL" id="BAE26274.1"/>
    </source>
</evidence>
<proteinExistence type="evidence at transcript level"/>
<dbReference type="AlphaFoldDB" id="Q3UM24"/>
<reference evidence="2" key="4">
    <citation type="journal article" date="2001" name="Nature">
        <title>Functional annotation of a full-length mouse cDNA collection.</title>
        <authorList>
            <consortium name="The RIKEN Genome Exploration Research Group Phase II Team and the FANTOM Consortium"/>
        </authorList>
    </citation>
    <scope>NUCLEOTIDE SEQUENCE</scope>
    <source>
        <tissue evidence="2">Mammary gland</tissue>
    </source>
</reference>